<feature type="chain" id="PRO_5013324245" description="Chitin-binding type-4 domain-containing protein" evidence="2">
    <location>
        <begin position="23"/>
        <end position="315"/>
    </location>
</feature>
<dbReference type="EMBL" id="NEDP02004195">
    <property type="protein sequence ID" value="OWF46337.1"/>
    <property type="molecule type" value="Genomic_DNA"/>
</dbReference>
<dbReference type="AlphaFoldDB" id="A0A210QC64"/>
<keyword evidence="2" id="KW-0732">Signal</keyword>
<dbReference type="Pfam" id="PF03067">
    <property type="entry name" value="LPMO_10"/>
    <property type="match status" value="1"/>
</dbReference>
<evidence type="ECO:0000313" key="4">
    <source>
        <dbReference type="EMBL" id="OWF46337.1"/>
    </source>
</evidence>
<evidence type="ECO:0000259" key="3">
    <source>
        <dbReference type="Pfam" id="PF03067"/>
    </source>
</evidence>
<accession>A0A210QC64</accession>
<comment type="caution">
    <text evidence="4">The sequence shown here is derived from an EMBL/GenBank/DDBJ whole genome shotgun (WGS) entry which is preliminary data.</text>
</comment>
<evidence type="ECO:0000313" key="5">
    <source>
        <dbReference type="Proteomes" id="UP000242188"/>
    </source>
</evidence>
<dbReference type="OrthoDB" id="64893at2759"/>
<sequence length="315" mass="34606">MLSIRLPFIVCVWINVFDVVNGHGLMLDPPGRSSMWRVGFGTPSNYDDNGLNCGDLHQPLDFMSGNCGLCGDPLEQEPKENEAGGKFATGIISKYYHKAEIIKIKILLTSNHGGFFEFRLCENNDVTTRITRKCLKHLLVNPDTGETRYPVVLSHQTIDVSAKLPGNVTCSQCVLQWRYRTATTIHYTEDNCELCGDQEEFYACSDIAIIDPNVPTPPVKTGTTTTSSNTTAERTTKTTPNTTTTTETTTKTSPSTTTTTTDIPTTTSAPSTIPPTTDHRPGDSCISISNIDDAWCDLNCHHSPPFCPIFLCKCL</sequence>
<feature type="compositionally biased region" description="Low complexity" evidence="1">
    <location>
        <begin position="219"/>
        <end position="276"/>
    </location>
</feature>
<protein>
    <recommendedName>
        <fullName evidence="3">Chitin-binding type-4 domain-containing protein</fullName>
    </recommendedName>
</protein>
<organism evidence="4 5">
    <name type="scientific">Mizuhopecten yessoensis</name>
    <name type="common">Japanese scallop</name>
    <name type="synonym">Patinopecten yessoensis</name>
    <dbReference type="NCBI Taxonomy" id="6573"/>
    <lineage>
        <taxon>Eukaryota</taxon>
        <taxon>Metazoa</taxon>
        <taxon>Spiralia</taxon>
        <taxon>Lophotrochozoa</taxon>
        <taxon>Mollusca</taxon>
        <taxon>Bivalvia</taxon>
        <taxon>Autobranchia</taxon>
        <taxon>Pteriomorphia</taxon>
        <taxon>Pectinida</taxon>
        <taxon>Pectinoidea</taxon>
        <taxon>Pectinidae</taxon>
        <taxon>Mizuhopecten</taxon>
    </lineage>
</organism>
<feature type="region of interest" description="Disordered" evidence="1">
    <location>
        <begin position="215"/>
        <end position="280"/>
    </location>
</feature>
<feature type="signal peptide" evidence="2">
    <location>
        <begin position="1"/>
        <end position="22"/>
    </location>
</feature>
<evidence type="ECO:0000256" key="1">
    <source>
        <dbReference type="SAM" id="MobiDB-lite"/>
    </source>
</evidence>
<keyword evidence="5" id="KW-1185">Reference proteome</keyword>
<evidence type="ECO:0000256" key="2">
    <source>
        <dbReference type="SAM" id="SignalP"/>
    </source>
</evidence>
<dbReference type="Proteomes" id="UP000242188">
    <property type="component" value="Unassembled WGS sequence"/>
</dbReference>
<proteinExistence type="predicted"/>
<gene>
    <name evidence="4" type="ORF">KP79_PYT04810</name>
</gene>
<dbReference type="InterPro" id="IPR004302">
    <property type="entry name" value="Cellulose/chitin-bd_N"/>
</dbReference>
<reference evidence="4 5" key="1">
    <citation type="journal article" date="2017" name="Nat. Ecol. Evol.">
        <title>Scallop genome provides insights into evolution of bilaterian karyotype and development.</title>
        <authorList>
            <person name="Wang S."/>
            <person name="Zhang J."/>
            <person name="Jiao W."/>
            <person name="Li J."/>
            <person name="Xun X."/>
            <person name="Sun Y."/>
            <person name="Guo X."/>
            <person name="Huan P."/>
            <person name="Dong B."/>
            <person name="Zhang L."/>
            <person name="Hu X."/>
            <person name="Sun X."/>
            <person name="Wang J."/>
            <person name="Zhao C."/>
            <person name="Wang Y."/>
            <person name="Wang D."/>
            <person name="Huang X."/>
            <person name="Wang R."/>
            <person name="Lv J."/>
            <person name="Li Y."/>
            <person name="Zhang Z."/>
            <person name="Liu B."/>
            <person name="Lu W."/>
            <person name="Hui Y."/>
            <person name="Liang J."/>
            <person name="Zhou Z."/>
            <person name="Hou R."/>
            <person name="Li X."/>
            <person name="Liu Y."/>
            <person name="Li H."/>
            <person name="Ning X."/>
            <person name="Lin Y."/>
            <person name="Zhao L."/>
            <person name="Xing Q."/>
            <person name="Dou J."/>
            <person name="Li Y."/>
            <person name="Mao J."/>
            <person name="Guo H."/>
            <person name="Dou H."/>
            <person name="Li T."/>
            <person name="Mu C."/>
            <person name="Jiang W."/>
            <person name="Fu Q."/>
            <person name="Fu X."/>
            <person name="Miao Y."/>
            <person name="Liu J."/>
            <person name="Yu Q."/>
            <person name="Li R."/>
            <person name="Liao H."/>
            <person name="Li X."/>
            <person name="Kong Y."/>
            <person name="Jiang Z."/>
            <person name="Chourrout D."/>
            <person name="Li R."/>
            <person name="Bao Z."/>
        </authorList>
    </citation>
    <scope>NUCLEOTIDE SEQUENCE [LARGE SCALE GENOMIC DNA]</scope>
    <source>
        <strain evidence="4 5">PY_sf001</strain>
    </source>
</reference>
<feature type="domain" description="Chitin-binding type-4" evidence="3">
    <location>
        <begin position="23"/>
        <end position="207"/>
    </location>
</feature>
<name>A0A210QC64_MIZYE</name>